<dbReference type="GO" id="GO:0016787">
    <property type="term" value="F:hydrolase activity"/>
    <property type="evidence" value="ECO:0007669"/>
    <property type="project" value="UniProtKB-KW"/>
</dbReference>
<dbReference type="InterPro" id="IPR000073">
    <property type="entry name" value="AB_hydrolase_1"/>
</dbReference>
<evidence type="ECO:0000313" key="2">
    <source>
        <dbReference type="EMBL" id="AWI32807.1"/>
    </source>
</evidence>
<dbReference type="InterPro" id="IPR050471">
    <property type="entry name" value="AB_hydrolase"/>
</dbReference>
<proteinExistence type="predicted"/>
<evidence type="ECO:0000259" key="1">
    <source>
        <dbReference type="Pfam" id="PF12697"/>
    </source>
</evidence>
<dbReference type="SUPFAM" id="SSF53474">
    <property type="entry name" value="alpha/beta-Hydrolases"/>
    <property type="match status" value="1"/>
</dbReference>
<dbReference type="KEGG" id="stir:DDW44_31345"/>
<keyword evidence="3" id="KW-1185">Reference proteome</keyword>
<dbReference type="AlphaFoldDB" id="A0A2S1T2R7"/>
<dbReference type="EMBL" id="CP029188">
    <property type="protein sequence ID" value="AWI32807.1"/>
    <property type="molecule type" value="Genomic_DNA"/>
</dbReference>
<protein>
    <submittedName>
        <fullName evidence="2">Alpha/beta hydrolase</fullName>
    </submittedName>
</protein>
<gene>
    <name evidence="2" type="ORF">DDW44_31345</name>
</gene>
<dbReference type="OrthoDB" id="63519at2"/>
<dbReference type="Gene3D" id="3.40.50.1820">
    <property type="entry name" value="alpha/beta hydrolase"/>
    <property type="match status" value="1"/>
</dbReference>
<reference evidence="2 3" key="1">
    <citation type="submission" date="2018-05" db="EMBL/GenBank/DDBJ databases">
        <title>Complete genome sequence of sponge-derived Streptomyces sp. HNM0039.</title>
        <authorList>
            <person name="Huang X."/>
            <person name="Zhou S."/>
        </authorList>
    </citation>
    <scope>NUCLEOTIDE SEQUENCE [LARGE SCALE GENOMIC DNA]</scope>
    <source>
        <strain evidence="2 3">HNM0039</strain>
    </source>
</reference>
<accession>A0A2S1T2R7</accession>
<dbReference type="RefSeq" id="WP_017949472.1">
    <property type="nucleotide sequence ID" value="NZ_CP029188.1"/>
</dbReference>
<dbReference type="PANTHER" id="PTHR43433:SF5">
    <property type="entry name" value="AB HYDROLASE-1 DOMAIN-CONTAINING PROTEIN"/>
    <property type="match status" value="1"/>
</dbReference>
<dbReference type="Proteomes" id="UP000244900">
    <property type="component" value="Chromosome"/>
</dbReference>
<organism evidence="2 3">
    <name type="scientific">Streptomyces tirandamycinicus</name>
    <dbReference type="NCBI Taxonomy" id="2174846"/>
    <lineage>
        <taxon>Bacteria</taxon>
        <taxon>Bacillati</taxon>
        <taxon>Actinomycetota</taxon>
        <taxon>Actinomycetes</taxon>
        <taxon>Kitasatosporales</taxon>
        <taxon>Streptomycetaceae</taxon>
        <taxon>Streptomyces</taxon>
    </lineage>
</organism>
<name>A0A2S1T2R7_9ACTN</name>
<dbReference type="PANTHER" id="PTHR43433">
    <property type="entry name" value="HYDROLASE, ALPHA/BETA FOLD FAMILY PROTEIN"/>
    <property type="match status" value="1"/>
</dbReference>
<sequence length="262" mass="27050">MNTVQSADGTTIAYDRSGEGEPLILVGGSFSERAHPTMTQLAGELAPHFTVFNYDRRGRGDSGDAAEYAVEREIEDLAALIAEAGGSARVFGLSAGGALALKAAAAGLGITQVALYDPPFVVDETGPRPPAGFTEKLAELSASDRRGEAVECFMVEGMGAPAEAVAGMKHAPFWAGLEALAHTLPYDTTILGQDFALPSEELGSLSVPVYVVHGGEADAWLQASAKATAEAIPGAQRHTLAGQGIAVDPAVLAPRLKDFFAG</sequence>
<dbReference type="Pfam" id="PF12697">
    <property type="entry name" value="Abhydrolase_6"/>
    <property type="match status" value="1"/>
</dbReference>
<keyword evidence="2" id="KW-0378">Hydrolase</keyword>
<evidence type="ECO:0000313" key="3">
    <source>
        <dbReference type="Proteomes" id="UP000244900"/>
    </source>
</evidence>
<dbReference type="InterPro" id="IPR029058">
    <property type="entry name" value="AB_hydrolase_fold"/>
</dbReference>
<feature type="domain" description="AB hydrolase-1" evidence="1">
    <location>
        <begin position="25"/>
        <end position="242"/>
    </location>
</feature>